<keyword evidence="2" id="KW-1185">Reference proteome</keyword>
<dbReference type="AlphaFoldDB" id="A0A914W8C9"/>
<dbReference type="PANTHER" id="PTHR38696">
    <property type="entry name" value="MEDIATOR OF RNA POLYMERASE II TRANSCRIPTION SUBUNIT 13"/>
    <property type="match status" value="1"/>
</dbReference>
<dbReference type="WBParaSite" id="PSAMB.scaffold3400size18417.g21308.t1">
    <property type="protein sequence ID" value="PSAMB.scaffold3400size18417.g21308.t1"/>
    <property type="gene ID" value="PSAMB.scaffold3400size18417.g21308"/>
</dbReference>
<dbReference type="Proteomes" id="UP000887566">
    <property type="component" value="Unplaced"/>
</dbReference>
<proteinExistence type="predicted"/>
<organism evidence="2 3">
    <name type="scientific">Plectus sambesii</name>
    <dbReference type="NCBI Taxonomy" id="2011161"/>
    <lineage>
        <taxon>Eukaryota</taxon>
        <taxon>Metazoa</taxon>
        <taxon>Ecdysozoa</taxon>
        <taxon>Nematoda</taxon>
        <taxon>Chromadorea</taxon>
        <taxon>Plectida</taxon>
        <taxon>Plectina</taxon>
        <taxon>Plectoidea</taxon>
        <taxon>Plectidae</taxon>
        <taxon>Plectus</taxon>
    </lineage>
</organism>
<name>A0A914W8C9_9BILA</name>
<accession>A0A914W8C9</accession>
<protein>
    <submittedName>
        <fullName evidence="3">Uncharacterized protein</fullName>
    </submittedName>
</protein>
<dbReference type="PANTHER" id="PTHR38696:SF1">
    <property type="entry name" value="MEDIATOR OF RNA POLYMERASE II TRANSCRIPTION SUBUNIT 13"/>
    <property type="match status" value="1"/>
</dbReference>
<evidence type="ECO:0000313" key="3">
    <source>
        <dbReference type="WBParaSite" id="PSAMB.scaffold3400size18417.g21308.t1"/>
    </source>
</evidence>
<evidence type="ECO:0000256" key="1">
    <source>
        <dbReference type="SAM" id="MobiDB-lite"/>
    </source>
</evidence>
<sequence>MGGNTSQLPPPPANFPYFSLTFRIYDKIKLIDCDDQCLSLIQQVVTSNWPNGIQSQCYDHGAFEIKFLGRPFCASGSKKEALASKRMCCALLISLQSAGWELCVNSDLSRSTDLTTWFFQRNPALIGKQLPTVGGIICLSLSSHDKLQLINAPTVLHNELLQCVGPLLQSHEVHGSDYEVKLVGYPWSSASFEEGVSARQLLLNTIRKFDSHNFRFYGTANLKGTADCIFFEQDRNYVAGETRFCMLSLNASDRIRLIDCPQAVVETVGRCINQYWPGGIQDTRQYEHCVEYKLRGYPWHSYGDDAINSRFLITLILQSLVPVGWAVMSALDISRRANDKAVFVLRSCTPTSIPHMCISPADMDLIRLINAPKDMQDAVNSVIHSNWPYGVQREGTRLMAYEWKLQGHPWSSHGGNDYAMSRHLMTRLLNEMARLGWRVICSADVSAKHVHQDNGPDYPVDVHSWFLARTGHVAQPPNMPGPSSAAGFGLGFAPPPEAVPPPPSYSEAMNEKQ</sequence>
<feature type="region of interest" description="Disordered" evidence="1">
    <location>
        <begin position="478"/>
        <end position="513"/>
    </location>
</feature>
<evidence type="ECO:0000313" key="2">
    <source>
        <dbReference type="Proteomes" id="UP000887566"/>
    </source>
</evidence>
<reference evidence="3" key="1">
    <citation type="submission" date="2022-11" db="UniProtKB">
        <authorList>
            <consortium name="WormBaseParasite"/>
        </authorList>
    </citation>
    <scope>IDENTIFICATION</scope>
</reference>
<feature type="compositionally biased region" description="Pro residues" evidence="1">
    <location>
        <begin position="493"/>
        <end position="504"/>
    </location>
</feature>